<dbReference type="HOGENOM" id="CLU_047691_4_4_10"/>
<dbReference type="GO" id="GO:0006352">
    <property type="term" value="P:DNA-templated transcription initiation"/>
    <property type="evidence" value="ECO:0007669"/>
    <property type="project" value="InterPro"/>
</dbReference>
<reference evidence="8 9" key="1">
    <citation type="submission" date="2012-08" db="EMBL/GenBank/DDBJ databases">
        <title>The Genome Sequence of Barnesiella intestinihominis YIT 11860.</title>
        <authorList>
            <consortium name="The Broad Institute Genome Sequencing Platform"/>
            <person name="Earl A."/>
            <person name="Ward D."/>
            <person name="Feldgarden M."/>
            <person name="Gevers D."/>
            <person name="Morotomi M."/>
            <person name="Walker B."/>
            <person name="Young S.K."/>
            <person name="Zeng Q."/>
            <person name="Gargeya S."/>
            <person name="Fitzgerald M."/>
            <person name="Haas B."/>
            <person name="Abouelleil A."/>
            <person name="Alvarado L."/>
            <person name="Arachchi H.M."/>
            <person name="Berlin A.M."/>
            <person name="Chapman S.B."/>
            <person name="Goldberg J."/>
            <person name="Griggs A."/>
            <person name="Gujja S."/>
            <person name="Hansen M."/>
            <person name="Howarth C."/>
            <person name="Imamovic A."/>
            <person name="Larimer J."/>
            <person name="McCowen C."/>
            <person name="Montmayeur A."/>
            <person name="Murphy C."/>
            <person name="Neiman D."/>
            <person name="Pearson M."/>
            <person name="Priest M."/>
            <person name="Roberts A."/>
            <person name="Saif S."/>
            <person name="Shea T."/>
            <person name="Sisk P."/>
            <person name="Sykes S."/>
            <person name="Wortman J."/>
            <person name="Nusbaum C."/>
            <person name="Birren B."/>
        </authorList>
    </citation>
    <scope>NUCLEOTIDE SEQUENCE [LARGE SCALE GENOMIC DNA]</scope>
    <source>
        <strain evidence="8 9">YIT 11860</strain>
    </source>
</reference>
<accession>K0WYB4</accession>
<dbReference type="Gene3D" id="1.10.10.10">
    <property type="entry name" value="Winged helix-like DNA-binding domain superfamily/Winged helix DNA-binding domain"/>
    <property type="match status" value="1"/>
</dbReference>
<dbReference type="SUPFAM" id="SSF88946">
    <property type="entry name" value="Sigma2 domain of RNA polymerase sigma factors"/>
    <property type="match status" value="1"/>
</dbReference>
<dbReference type="NCBIfam" id="TIGR02937">
    <property type="entry name" value="sigma70-ECF"/>
    <property type="match status" value="1"/>
</dbReference>
<organism evidence="8 9">
    <name type="scientific">Barnesiella intestinihominis YIT 11860</name>
    <dbReference type="NCBI Taxonomy" id="742726"/>
    <lineage>
        <taxon>Bacteria</taxon>
        <taxon>Pseudomonadati</taxon>
        <taxon>Bacteroidota</taxon>
        <taxon>Bacteroidia</taxon>
        <taxon>Bacteroidales</taxon>
        <taxon>Barnesiellaceae</taxon>
        <taxon>Barnesiella</taxon>
    </lineage>
</organism>
<dbReference type="InterPro" id="IPR013324">
    <property type="entry name" value="RNA_pol_sigma_r3/r4-like"/>
</dbReference>
<evidence type="ECO:0000313" key="8">
    <source>
        <dbReference type="EMBL" id="EJZ64223.1"/>
    </source>
</evidence>
<dbReference type="OrthoDB" id="795989at2"/>
<evidence type="ECO:0000256" key="4">
    <source>
        <dbReference type="ARBA" id="ARBA00023125"/>
    </source>
</evidence>
<dbReference type="PANTHER" id="PTHR43133:SF8">
    <property type="entry name" value="RNA POLYMERASE SIGMA FACTOR HI_1459-RELATED"/>
    <property type="match status" value="1"/>
</dbReference>
<evidence type="ECO:0000313" key="9">
    <source>
        <dbReference type="Proteomes" id="UP000006044"/>
    </source>
</evidence>
<dbReference type="GO" id="GO:0016987">
    <property type="term" value="F:sigma factor activity"/>
    <property type="evidence" value="ECO:0007669"/>
    <property type="project" value="UniProtKB-KW"/>
</dbReference>
<keyword evidence="5" id="KW-0804">Transcription</keyword>
<dbReference type="Pfam" id="PF04542">
    <property type="entry name" value="Sigma70_r2"/>
    <property type="match status" value="1"/>
</dbReference>
<sequence>MTHQEFKARFLPCHKKMYYIAFRYLGNEYDAEDMVQNTYLKLWEKRESLENIENNEAYAITTIKHLCLDTLRAPQIETDNDSVLVQKTEPTPQPDTAYEIKEDMKVLLNIINKLPEQQRKILLLRHFEDKSTDEIETETGLSNANIRVLLSRARKTIKELFIQRL</sequence>
<dbReference type="AlphaFoldDB" id="K0WYB4"/>
<keyword evidence="3" id="KW-0731">Sigma factor</keyword>
<dbReference type="Gene3D" id="1.10.1740.10">
    <property type="match status" value="1"/>
</dbReference>
<dbReference type="InterPro" id="IPR013249">
    <property type="entry name" value="RNA_pol_sigma70_r4_t2"/>
</dbReference>
<evidence type="ECO:0000259" key="7">
    <source>
        <dbReference type="Pfam" id="PF08281"/>
    </source>
</evidence>
<dbReference type="EMBL" id="ADLE01000009">
    <property type="protein sequence ID" value="EJZ64223.1"/>
    <property type="molecule type" value="Genomic_DNA"/>
</dbReference>
<dbReference type="eggNOG" id="COG1595">
    <property type="taxonomic scope" value="Bacteria"/>
</dbReference>
<comment type="similarity">
    <text evidence="1">Belongs to the sigma-70 factor family. ECF subfamily.</text>
</comment>
<dbReference type="InterPro" id="IPR014284">
    <property type="entry name" value="RNA_pol_sigma-70_dom"/>
</dbReference>
<dbReference type="GO" id="GO:0003677">
    <property type="term" value="F:DNA binding"/>
    <property type="evidence" value="ECO:0007669"/>
    <property type="project" value="UniProtKB-KW"/>
</dbReference>
<dbReference type="STRING" id="742726.HMPREF9448_01483"/>
<dbReference type="InterPro" id="IPR007627">
    <property type="entry name" value="RNA_pol_sigma70_r2"/>
</dbReference>
<evidence type="ECO:0000256" key="1">
    <source>
        <dbReference type="ARBA" id="ARBA00010641"/>
    </source>
</evidence>
<proteinExistence type="inferred from homology"/>
<dbReference type="Proteomes" id="UP000006044">
    <property type="component" value="Unassembled WGS sequence"/>
</dbReference>
<evidence type="ECO:0000256" key="5">
    <source>
        <dbReference type="ARBA" id="ARBA00023163"/>
    </source>
</evidence>
<name>K0WYB4_9BACT</name>
<evidence type="ECO:0000259" key="6">
    <source>
        <dbReference type="Pfam" id="PF04542"/>
    </source>
</evidence>
<feature type="domain" description="RNA polymerase sigma-70 region 2" evidence="6">
    <location>
        <begin position="14"/>
        <end position="73"/>
    </location>
</feature>
<keyword evidence="9" id="KW-1185">Reference proteome</keyword>
<dbReference type="SUPFAM" id="SSF88659">
    <property type="entry name" value="Sigma3 and sigma4 domains of RNA polymerase sigma factors"/>
    <property type="match status" value="1"/>
</dbReference>
<comment type="caution">
    <text evidence="8">The sequence shown here is derived from an EMBL/GenBank/DDBJ whole genome shotgun (WGS) entry which is preliminary data.</text>
</comment>
<dbReference type="InterPro" id="IPR039425">
    <property type="entry name" value="RNA_pol_sigma-70-like"/>
</dbReference>
<keyword evidence="2" id="KW-0805">Transcription regulation</keyword>
<dbReference type="CDD" id="cd06171">
    <property type="entry name" value="Sigma70_r4"/>
    <property type="match status" value="1"/>
</dbReference>
<dbReference type="RefSeq" id="WP_008861944.1">
    <property type="nucleotide sequence ID" value="NZ_JH815204.1"/>
</dbReference>
<dbReference type="InterPro" id="IPR036388">
    <property type="entry name" value="WH-like_DNA-bd_sf"/>
</dbReference>
<dbReference type="PANTHER" id="PTHR43133">
    <property type="entry name" value="RNA POLYMERASE ECF-TYPE SIGMA FACTO"/>
    <property type="match status" value="1"/>
</dbReference>
<keyword evidence="4" id="KW-0238">DNA-binding</keyword>
<evidence type="ECO:0000256" key="2">
    <source>
        <dbReference type="ARBA" id="ARBA00023015"/>
    </source>
</evidence>
<dbReference type="GeneID" id="77848748"/>
<evidence type="ECO:0000256" key="3">
    <source>
        <dbReference type="ARBA" id="ARBA00023082"/>
    </source>
</evidence>
<gene>
    <name evidence="8" type="ORF">HMPREF9448_01483</name>
</gene>
<protein>
    <submittedName>
        <fullName evidence="8">Sigma-70 family RNA polymerase sigma factor</fullName>
    </submittedName>
</protein>
<feature type="domain" description="RNA polymerase sigma factor 70 region 4 type 2" evidence="7">
    <location>
        <begin position="107"/>
        <end position="156"/>
    </location>
</feature>
<dbReference type="InterPro" id="IPR013325">
    <property type="entry name" value="RNA_pol_sigma_r2"/>
</dbReference>
<dbReference type="Pfam" id="PF08281">
    <property type="entry name" value="Sigma70_r4_2"/>
    <property type="match status" value="1"/>
</dbReference>